<organism evidence="16">
    <name type="scientific">Tigriopus japonicus</name>
    <name type="common">Copepod</name>
    <dbReference type="NCBI Taxonomy" id="158387"/>
    <lineage>
        <taxon>Eukaryota</taxon>
        <taxon>Metazoa</taxon>
        <taxon>Ecdysozoa</taxon>
        <taxon>Arthropoda</taxon>
        <taxon>Crustacea</taxon>
        <taxon>Multicrustacea</taxon>
        <taxon>Hexanauplia</taxon>
        <taxon>Copepoda</taxon>
        <taxon>Harpacticoida</taxon>
        <taxon>Harpacticidae</taxon>
        <taxon>Tigriopus</taxon>
    </lineage>
</organism>
<comment type="function">
    <text evidence="2">May be involved in the metabolism of insect hormones and in the breakdown of synthetic insecticides.</text>
</comment>
<dbReference type="GO" id="GO:0005789">
    <property type="term" value="C:endoplasmic reticulum membrane"/>
    <property type="evidence" value="ECO:0007669"/>
    <property type="project" value="UniProtKB-SubCell"/>
</dbReference>
<evidence type="ECO:0000256" key="14">
    <source>
        <dbReference type="PIRSR" id="PIRSR602401-1"/>
    </source>
</evidence>
<dbReference type="Pfam" id="PF00067">
    <property type="entry name" value="p450"/>
    <property type="match status" value="1"/>
</dbReference>
<feature type="signal peptide" evidence="15">
    <location>
        <begin position="1"/>
        <end position="20"/>
    </location>
</feature>
<dbReference type="PANTHER" id="PTHR24300:SF403">
    <property type="entry name" value="CYTOCHROME P450 306A1"/>
    <property type="match status" value="1"/>
</dbReference>
<keyword evidence="15" id="KW-0732">Signal</keyword>
<dbReference type="InterPro" id="IPR002401">
    <property type="entry name" value="Cyt_P450_E_grp-I"/>
</dbReference>
<dbReference type="PRINTS" id="PR00463">
    <property type="entry name" value="EP450I"/>
</dbReference>
<proteinExistence type="evidence at transcript level"/>
<sequence length="509" mass="57849">MFIALFITAIVVVILCLVFGVEDKDAPPGPNSIPILGSIPFVPKRFRAQGRLHIPKLFNYLTQIYGPIFRIYLGPIPTVVITDLNLVKEAFKKDEVTARPPMKPFHEFRYGSADGNQRGVILSSGLEWQDQRRFSLRQLRDFGFGRSSMEAMILEEVQKLRKCLQKETGKPLDLSFKMNISIINALWLILVGERLELDDERLLKIVRTMDKLLRETQVSGLFSVLFPNVYKMIHPRFKFAQETFESMRTLMKQAILEHKETFQSGESPNDFIDCYLKEIENTKDPGSSFFQEQGLKSLDCVLIDLFMGGSETTSITLIWTFLFLLHHPEGQEKIHEKLDSVIGSPFPPLQDLPSLPLLGAVMSKILRLSRGVPKGVPLYVPQDTKGGDFVLKKGPSVRANRAGVHLNPVFGENAKKFQPERFLDKGGKFESPDSSHFAPFSVGKLFCLGQSLAKQKYFLFLRGIMQNFKLISPSGRVLPNYRFSNDNNNRGFIRYAPKYDVILQSRPPI</sequence>
<dbReference type="GO" id="GO:0008395">
    <property type="term" value="F:steroid hydroxylase activity"/>
    <property type="evidence" value="ECO:0007669"/>
    <property type="project" value="TreeGrafter"/>
</dbReference>
<keyword evidence="9" id="KW-0492">Microsome</keyword>
<protein>
    <submittedName>
        <fullName evidence="16">Cytochrome P450 CYP3034A1</fullName>
    </submittedName>
</protein>
<keyword evidence="11 14" id="KW-0408">Iron</keyword>
<keyword evidence="13" id="KW-0472">Membrane</keyword>
<evidence type="ECO:0000256" key="12">
    <source>
        <dbReference type="ARBA" id="ARBA00023033"/>
    </source>
</evidence>
<name>A0A088DI86_TIGJA</name>
<dbReference type="GO" id="GO:0020037">
    <property type="term" value="F:heme binding"/>
    <property type="evidence" value="ECO:0007669"/>
    <property type="project" value="InterPro"/>
</dbReference>
<evidence type="ECO:0000256" key="9">
    <source>
        <dbReference type="ARBA" id="ARBA00022848"/>
    </source>
</evidence>
<evidence type="ECO:0000256" key="5">
    <source>
        <dbReference type="ARBA" id="ARBA00010617"/>
    </source>
</evidence>
<dbReference type="GO" id="GO:0016712">
    <property type="term" value="F:oxidoreductase activity, acting on paired donors, with incorporation or reduction of molecular oxygen, reduced flavin or flavoprotein as one donor, and incorporation of one atom of oxygen"/>
    <property type="evidence" value="ECO:0007669"/>
    <property type="project" value="TreeGrafter"/>
</dbReference>
<keyword evidence="7 14" id="KW-0479">Metal-binding</keyword>
<evidence type="ECO:0000256" key="4">
    <source>
        <dbReference type="ARBA" id="ARBA00004406"/>
    </source>
</evidence>
<dbReference type="PANTHER" id="PTHR24300">
    <property type="entry name" value="CYTOCHROME P450 508A4-RELATED"/>
    <property type="match status" value="1"/>
</dbReference>
<comment type="similarity">
    <text evidence="5">Belongs to the cytochrome P450 family.</text>
</comment>
<keyword evidence="10" id="KW-0560">Oxidoreductase</keyword>
<keyword evidence="6 14" id="KW-0349">Heme</keyword>
<evidence type="ECO:0000256" key="3">
    <source>
        <dbReference type="ARBA" id="ARBA00004174"/>
    </source>
</evidence>
<evidence type="ECO:0000256" key="15">
    <source>
        <dbReference type="SAM" id="SignalP"/>
    </source>
</evidence>
<evidence type="ECO:0000256" key="2">
    <source>
        <dbReference type="ARBA" id="ARBA00003690"/>
    </source>
</evidence>
<reference evidence="16" key="1">
    <citation type="submission" date="2013-09" db="EMBL/GenBank/DDBJ databases">
        <authorList>
            <person name="Lee J.-S."/>
        </authorList>
    </citation>
    <scope>NUCLEOTIDE SEQUENCE</scope>
</reference>
<dbReference type="InterPro" id="IPR036396">
    <property type="entry name" value="Cyt_P450_sf"/>
</dbReference>
<dbReference type="PRINTS" id="PR00385">
    <property type="entry name" value="P450"/>
</dbReference>
<evidence type="ECO:0000256" key="13">
    <source>
        <dbReference type="ARBA" id="ARBA00023136"/>
    </source>
</evidence>
<evidence type="ECO:0000256" key="11">
    <source>
        <dbReference type="ARBA" id="ARBA00023004"/>
    </source>
</evidence>
<feature type="chain" id="PRO_5001836583" evidence="15">
    <location>
        <begin position="21"/>
        <end position="509"/>
    </location>
</feature>
<comment type="cofactor">
    <cofactor evidence="1 14">
        <name>heme</name>
        <dbReference type="ChEBI" id="CHEBI:30413"/>
    </cofactor>
</comment>
<gene>
    <name evidence="16" type="primary">CYP3034A1</name>
</gene>
<evidence type="ECO:0000256" key="7">
    <source>
        <dbReference type="ARBA" id="ARBA00022723"/>
    </source>
</evidence>
<dbReference type="Gene3D" id="1.10.630.10">
    <property type="entry name" value="Cytochrome P450"/>
    <property type="match status" value="1"/>
</dbReference>
<feature type="binding site" description="axial binding residue" evidence="14">
    <location>
        <position position="447"/>
    </location>
    <ligand>
        <name>heme</name>
        <dbReference type="ChEBI" id="CHEBI:30413"/>
    </ligand>
    <ligandPart>
        <name>Fe</name>
        <dbReference type="ChEBI" id="CHEBI:18248"/>
    </ligandPart>
</feature>
<reference evidence="16" key="2">
    <citation type="journal article" date="2014" name="Aquat. Toxicol.">
        <title>Crude oil exposure results in oxidative stress-mediated dysfunctional development and reproduction in the copepod Tigriopus japonicus and modulates expression of cytochrome P450 (CYP) genes.</title>
        <authorList>
            <person name="Han J."/>
            <person name="Won E.J."/>
            <person name="Hwang D.S."/>
            <person name="Shin K.H."/>
            <person name="Lee Y.S."/>
            <person name="Leung K.M."/>
            <person name="Lee S.J."/>
            <person name="Lee J.S."/>
        </authorList>
    </citation>
    <scope>NUCLEOTIDE SEQUENCE</scope>
</reference>
<dbReference type="GO" id="GO:0005506">
    <property type="term" value="F:iron ion binding"/>
    <property type="evidence" value="ECO:0007669"/>
    <property type="project" value="InterPro"/>
</dbReference>
<evidence type="ECO:0000256" key="1">
    <source>
        <dbReference type="ARBA" id="ARBA00001971"/>
    </source>
</evidence>
<evidence type="ECO:0000313" key="16">
    <source>
        <dbReference type="EMBL" id="AIL94126.1"/>
    </source>
</evidence>
<dbReference type="SUPFAM" id="SSF48264">
    <property type="entry name" value="Cytochrome P450"/>
    <property type="match status" value="1"/>
</dbReference>
<dbReference type="EMBL" id="KF639972">
    <property type="protein sequence ID" value="AIL94126.1"/>
    <property type="molecule type" value="mRNA"/>
</dbReference>
<keyword evidence="12" id="KW-0503">Monooxygenase</keyword>
<comment type="subcellular location">
    <subcellularLocation>
        <location evidence="4">Endoplasmic reticulum membrane</location>
        <topology evidence="4">Peripheral membrane protein</topology>
    </subcellularLocation>
    <subcellularLocation>
        <location evidence="3">Microsome membrane</location>
        <topology evidence="3">Peripheral membrane protein</topology>
    </subcellularLocation>
</comment>
<evidence type="ECO:0000256" key="10">
    <source>
        <dbReference type="ARBA" id="ARBA00023002"/>
    </source>
</evidence>
<keyword evidence="8" id="KW-0256">Endoplasmic reticulum</keyword>
<dbReference type="InterPro" id="IPR001128">
    <property type="entry name" value="Cyt_P450"/>
</dbReference>
<dbReference type="AlphaFoldDB" id="A0A088DI86"/>
<evidence type="ECO:0000256" key="6">
    <source>
        <dbReference type="ARBA" id="ARBA00022617"/>
    </source>
</evidence>
<accession>A0A088DI86</accession>
<dbReference type="GO" id="GO:0006805">
    <property type="term" value="P:xenobiotic metabolic process"/>
    <property type="evidence" value="ECO:0007669"/>
    <property type="project" value="TreeGrafter"/>
</dbReference>
<evidence type="ECO:0000256" key="8">
    <source>
        <dbReference type="ARBA" id="ARBA00022824"/>
    </source>
</evidence>
<dbReference type="InterPro" id="IPR050182">
    <property type="entry name" value="Cytochrome_P450_fam2"/>
</dbReference>
<dbReference type="FunFam" id="1.10.630.10:FF:000238">
    <property type="entry name" value="Cytochrome P450 2A6"/>
    <property type="match status" value="1"/>
</dbReference>
<dbReference type="GO" id="GO:0006082">
    <property type="term" value="P:organic acid metabolic process"/>
    <property type="evidence" value="ECO:0007669"/>
    <property type="project" value="TreeGrafter"/>
</dbReference>